<evidence type="ECO:0000256" key="3">
    <source>
        <dbReference type="ARBA" id="ARBA00021762"/>
    </source>
</evidence>
<feature type="domain" description="Sof1-like protein" evidence="11">
    <location>
        <begin position="359"/>
        <end position="445"/>
    </location>
</feature>
<evidence type="ECO:0000256" key="6">
    <source>
        <dbReference type="ARBA" id="ARBA00023242"/>
    </source>
</evidence>
<evidence type="ECO:0000256" key="8">
    <source>
        <dbReference type="ARBA" id="ARBA00032239"/>
    </source>
</evidence>
<comment type="caution">
    <text evidence="12">The sequence shown here is derived from an EMBL/GenBank/DDBJ whole genome shotgun (WGS) entry which is preliminary data.</text>
</comment>
<organism evidence="12 13">
    <name type="scientific">Mycoemilia scoparia</name>
    <dbReference type="NCBI Taxonomy" id="417184"/>
    <lineage>
        <taxon>Eukaryota</taxon>
        <taxon>Fungi</taxon>
        <taxon>Fungi incertae sedis</taxon>
        <taxon>Zoopagomycota</taxon>
        <taxon>Kickxellomycotina</taxon>
        <taxon>Kickxellomycetes</taxon>
        <taxon>Kickxellales</taxon>
        <taxon>Kickxellaceae</taxon>
        <taxon>Mycoemilia</taxon>
    </lineage>
</organism>
<feature type="repeat" description="WD" evidence="9">
    <location>
        <begin position="283"/>
        <end position="324"/>
    </location>
</feature>
<dbReference type="InterPro" id="IPR020472">
    <property type="entry name" value="WD40_PAC1"/>
</dbReference>
<dbReference type="GO" id="GO:0000462">
    <property type="term" value="P:maturation of SSU-rRNA from tricistronic rRNA transcript (SSU-rRNA, 5.8S rRNA, LSU-rRNA)"/>
    <property type="evidence" value="ECO:0007669"/>
    <property type="project" value="TreeGrafter"/>
</dbReference>
<evidence type="ECO:0000256" key="1">
    <source>
        <dbReference type="ARBA" id="ARBA00004604"/>
    </source>
</evidence>
<dbReference type="EMBL" id="JANBPU010000007">
    <property type="protein sequence ID" value="KAJ1921020.1"/>
    <property type="molecule type" value="Genomic_DNA"/>
</dbReference>
<dbReference type="Pfam" id="PF00400">
    <property type="entry name" value="WD40"/>
    <property type="match status" value="4"/>
</dbReference>
<dbReference type="SMART" id="SM00320">
    <property type="entry name" value="WD40"/>
    <property type="match status" value="7"/>
</dbReference>
<dbReference type="InterPro" id="IPR019775">
    <property type="entry name" value="WD40_repeat_CS"/>
</dbReference>
<keyword evidence="5" id="KW-0677">Repeat</keyword>
<sequence>MKVKALSRSTSDYVRERSSDIQRLPRNFDPALHPFERAREYTRAVNAAKLERMFAKPFLGAMDGHIDGVYTLSKHPWDLGSMISGSGDGEIRIWSLGSQKTVWKAPNAHKGIVQGVCPIPGNETDRFISVGFDKLVKIWSVHESGANTSGIPDPVATYSGKGLLSGVDHHRKKPQFATSSSCVEIWDVNRSEPISTLTWGADTVNTVRMNQTETNVLASCGTDRTIILYDLRSNSPIVKLVQTLRTNAISWNPMEAFIFATANEDHNCYTFDMRRMNHATNILKDHVSAVMDIDYSPTGEELVSASYDRSIRLWNAREGKSRDIYHTKRMQRVFCARFSMDSKYVVSGSDDGNVRLWKAHASERLGPKSTRERNIIEYSEKLKERYQYLPQVRKILKNRNIPQPIKKVSKTKWTMIESQKRKEENRRKHSKPGSVPYVSERKKSIVAVTSK</sequence>
<comment type="similarity">
    <text evidence="2">Belongs to the WD repeat DCAF13/WDSOF1 family.</text>
</comment>
<dbReference type="FunFam" id="2.130.10.10:FF:000132">
    <property type="entry name" value="DDB1- and CUL4-associated factor 13"/>
    <property type="match status" value="1"/>
</dbReference>
<evidence type="ECO:0000256" key="5">
    <source>
        <dbReference type="ARBA" id="ARBA00022737"/>
    </source>
</evidence>
<dbReference type="SUPFAM" id="SSF50978">
    <property type="entry name" value="WD40 repeat-like"/>
    <property type="match status" value="1"/>
</dbReference>
<dbReference type="PROSITE" id="PS50294">
    <property type="entry name" value="WD_REPEATS_REGION"/>
    <property type="match status" value="2"/>
</dbReference>
<dbReference type="AlphaFoldDB" id="A0A9W8A7Y3"/>
<evidence type="ECO:0000256" key="9">
    <source>
        <dbReference type="PROSITE-ProRule" id="PRU00221"/>
    </source>
</evidence>
<keyword evidence="6" id="KW-0539">Nucleus</keyword>
<dbReference type="GO" id="GO:0032040">
    <property type="term" value="C:small-subunit processome"/>
    <property type="evidence" value="ECO:0007669"/>
    <property type="project" value="TreeGrafter"/>
</dbReference>
<dbReference type="PANTHER" id="PTHR22851:SF0">
    <property type="entry name" value="DDB1- AND CUL4-ASSOCIATED FACTOR 13"/>
    <property type="match status" value="1"/>
</dbReference>
<dbReference type="InterPro" id="IPR051733">
    <property type="entry name" value="WD_repeat_DCAF13/WDSOF1"/>
</dbReference>
<evidence type="ECO:0000313" key="12">
    <source>
        <dbReference type="EMBL" id="KAJ1921020.1"/>
    </source>
</evidence>
<evidence type="ECO:0000313" key="13">
    <source>
        <dbReference type="Proteomes" id="UP001150538"/>
    </source>
</evidence>
<dbReference type="PROSITE" id="PS50082">
    <property type="entry name" value="WD_REPEATS_2"/>
    <property type="match status" value="3"/>
</dbReference>
<reference evidence="12" key="1">
    <citation type="submission" date="2022-07" db="EMBL/GenBank/DDBJ databases">
        <title>Phylogenomic reconstructions and comparative analyses of Kickxellomycotina fungi.</title>
        <authorList>
            <person name="Reynolds N.K."/>
            <person name="Stajich J.E."/>
            <person name="Barry K."/>
            <person name="Grigoriev I.V."/>
            <person name="Crous P."/>
            <person name="Smith M.E."/>
        </authorList>
    </citation>
    <scope>NUCLEOTIDE SEQUENCE</scope>
    <source>
        <strain evidence="12">NBRC 100468</strain>
    </source>
</reference>
<dbReference type="InterPro" id="IPR036322">
    <property type="entry name" value="WD40_repeat_dom_sf"/>
</dbReference>
<protein>
    <recommendedName>
        <fullName evidence="3">DDB1- and CUL4-associated factor 13</fullName>
    </recommendedName>
    <alternativeName>
        <fullName evidence="8">WD repeat and SOF domain-containing protein 1</fullName>
    </alternativeName>
</protein>
<dbReference type="PROSITE" id="PS00678">
    <property type="entry name" value="WD_REPEATS_1"/>
    <property type="match status" value="1"/>
</dbReference>
<feature type="repeat" description="WD" evidence="9">
    <location>
        <begin position="62"/>
        <end position="104"/>
    </location>
</feature>
<dbReference type="InterPro" id="IPR001680">
    <property type="entry name" value="WD40_rpt"/>
</dbReference>
<dbReference type="OrthoDB" id="10249065at2759"/>
<evidence type="ECO:0000256" key="4">
    <source>
        <dbReference type="ARBA" id="ARBA00022574"/>
    </source>
</evidence>
<evidence type="ECO:0000256" key="2">
    <source>
        <dbReference type="ARBA" id="ARBA00005649"/>
    </source>
</evidence>
<dbReference type="PANTHER" id="PTHR22851">
    <property type="entry name" value="U3 SMALL NUCLEOLAR RNA U3 SNORNA ASSOCIATED PROTEIN"/>
    <property type="match status" value="1"/>
</dbReference>
<accession>A0A9W8A7Y3</accession>
<evidence type="ECO:0000259" key="11">
    <source>
        <dbReference type="Pfam" id="PF04158"/>
    </source>
</evidence>
<dbReference type="Pfam" id="PF04158">
    <property type="entry name" value="Sof1"/>
    <property type="match status" value="1"/>
</dbReference>
<feature type="repeat" description="WD" evidence="9">
    <location>
        <begin position="326"/>
        <end position="367"/>
    </location>
</feature>
<proteinExistence type="inferred from homology"/>
<evidence type="ECO:0000256" key="7">
    <source>
        <dbReference type="ARBA" id="ARBA00023274"/>
    </source>
</evidence>
<keyword evidence="4 9" id="KW-0853">WD repeat</keyword>
<keyword evidence="13" id="KW-1185">Reference proteome</keyword>
<gene>
    <name evidence="12" type="primary">sof1</name>
    <name evidence="12" type="ORF">H4219_000878</name>
</gene>
<comment type="subcellular location">
    <subcellularLocation>
        <location evidence="1">Nucleus</location>
        <location evidence="1">Nucleolus</location>
    </subcellularLocation>
</comment>
<dbReference type="PRINTS" id="PR00320">
    <property type="entry name" value="GPROTEINBRPT"/>
</dbReference>
<keyword evidence="7" id="KW-0687">Ribonucleoprotein</keyword>
<name>A0A9W8A7Y3_9FUNG</name>
<dbReference type="InterPro" id="IPR015943">
    <property type="entry name" value="WD40/YVTN_repeat-like_dom_sf"/>
</dbReference>
<evidence type="ECO:0000256" key="10">
    <source>
        <dbReference type="SAM" id="MobiDB-lite"/>
    </source>
</evidence>
<dbReference type="Proteomes" id="UP001150538">
    <property type="component" value="Unassembled WGS sequence"/>
</dbReference>
<feature type="region of interest" description="Disordered" evidence="10">
    <location>
        <begin position="407"/>
        <end position="451"/>
    </location>
</feature>
<dbReference type="CDD" id="cd00200">
    <property type="entry name" value="WD40"/>
    <property type="match status" value="1"/>
</dbReference>
<dbReference type="Gene3D" id="2.130.10.10">
    <property type="entry name" value="YVTN repeat-like/Quinoprotein amine dehydrogenase"/>
    <property type="match status" value="2"/>
</dbReference>
<dbReference type="InterPro" id="IPR007287">
    <property type="entry name" value="Sof1"/>
</dbReference>